<protein>
    <recommendedName>
        <fullName evidence="5">Fucose-specific lectin</fullName>
    </recommendedName>
</protein>
<evidence type="ECO:0000256" key="1">
    <source>
        <dbReference type="SAM" id="MobiDB-lite"/>
    </source>
</evidence>
<feature type="region of interest" description="Disordered" evidence="1">
    <location>
        <begin position="88"/>
        <end position="130"/>
    </location>
</feature>
<keyword evidence="4" id="KW-1185">Reference proteome</keyword>
<evidence type="ECO:0000313" key="3">
    <source>
        <dbReference type="EMBL" id="KAF2733135.1"/>
    </source>
</evidence>
<dbReference type="Gene3D" id="2.120.10.70">
    <property type="entry name" value="Fucose-specific lectin"/>
    <property type="match status" value="1"/>
</dbReference>
<gene>
    <name evidence="3" type="ORF">EJ04DRAFT_553597</name>
</gene>
<proteinExistence type="predicted"/>
<sequence length="476" mass="51780">MDVPQTHSDLEVAENHSGLIVDDSRMHYDKGEKATTGPAIHGNDAPEYVSEQNLAPKYCGLSIKRFWIVVGVVTLIIVAAAVGGGVGGSQAAKNKSTAQQNSASTTETSQTNSAGLPESTGAPQRAKSSPLHQNSSLSALQWIDQDNTNHYSVFFQHKEGHVLVSEWRSNATGWDVSQITDTGASVKLGTPLVATGGYPHANLSWDFVSSVHLVQDVFYLDSGGAIYERQSPYKEVRGVWGNDNASGQFSASKLSRITALWYQRFSEMSTTIAVLFQDIGANSLVIASFRDGPWGTTKQSIEIQDGSPLALAPTGLEFDYRLYMGDGDGNLQQYRYSLDTDELNDAKSTAFQLPPEIPICIATQNNTSFWTPETMPECSLDTPLTHIILFATPDRSGLTLVYWNCSDGFVDQSSSISSLVKPNRSYLGLASHNDGRMYILYDAGDGPQIDEWQVPDNDEHIAWSVVGPVPVNNTQT</sequence>
<dbReference type="Proteomes" id="UP000799444">
    <property type="component" value="Unassembled WGS sequence"/>
</dbReference>
<dbReference type="SUPFAM" id="SSF89372">
    <property type="entry name" value="Fucose-specific lectin"/>
    <property type="match status" value="1"/>
</dbReference>
<feature type="transmembrane region" description="Helical" evidence="2">
    <location>
        <begin position="66"/>
        <end position="86"/>
    </location>
</feature>
<dbReference type="OrthoDB" id="5205900at2759"/>
<evidence type="ECO:0000313" key="4">
    <source>
        <dbReference type="Proteomes" id="UP000799444"/>
    </source>
</evidence>
<feature type="compositionally biased region" description="Polar residues" evidence="1">
    <location>
        <begin position="91"/>
        <end position="114"/>
    </location>
</feature>
<reference evidence="3" key="1">
    <citation type="journal article" date="2020" name="Stud. Mycol.">
        <title>101 Dothideomycetes genomes: a test case for predicting lifestyles and emergence of pathogens.</title>
        <authorList>
            <person name="Haridas S."/>
            <person name="Albert R."/>
            <person name="Binder M."/>
            <person name="Bloem J."/>
            <person name="Labutti K."/>
            <person name="Salamov A."/>
            <person name="Andreopoulos B."/>
            <person name="Baker S."/>
            <person name="Barry K."/>
            <person name="Bills G."/>
            <person name="Bluhm B."/>
            <person name="Cannon C."/>
            <person name="Castanera R."/>
            <person name="Culley D."/>
            <person name="Daum C."/>
            <person name="Ezra D."/>
            <person name="Gonzalez J."/>
            <person name="Henrissat B."/>
            <person name="Kuo A."/>
            <person name="Liang C."/>
            <person name="Lipzen A."/>
            <person name="Lutzoni F."/>
            <person name="Magnuson J."/>
            <person name="Mondo S."/>
            <person name="Nolan M."/>
            <person name="Ohm R."/>
            <person name="Pangilinan J."/>
            <person name="Park H.-J."/>
            <person name="Ramirez L."/>
            <person name="Alfaro M."/>
            <person name="Sun H."/>
            <person name="Tritt A."/>
            <person name="Yoshinaga Y."/>
            <person name="Zwiers L.-H."/>
            <person name="Turgeon B."/>
            <person name="Goodwin S."/>
            <person name="Spatafora J."/>
            <person name="Crous P."/>
            <person name="Grigoriev I."/>
        </authorList>
    </citation>
    <scope>NUCLEOTIDE SEQUENCE</scope>
    <source>
        <strain evidence="3">CBS 125425</strain>
    </source>
</reference>
<keyword evidence="2" id="KW-0812">Transmembrane</keyword>
<dbReference type="EMBL" id="ML996166">
    <property type="protein sequence ID" value="KAF2733135.1"/>
    <property type="molecule type" value="Genomic_DNA"/>
</dbReference>
<keyword evidence="2" id="KW-0472">Membrane</keyword>
<accession>A0A9P4QX52</accession>
<name>A0A9P4QX52_9PLEO</name>
<dbReference type="AlphaFoldDB" id="A0A9P4QX52"/>
<organism evidence="3 4">
    <name type="scientific">Polyplosphaeria fusca</name>
    <dbReference type="NCBI Taxonomy" id="682080"/>
    <lineage>
        <taxon>Eukaryota</taxon>
        <taxon>Fungi</taxon>
        <taxon>Dikarya</taxon>
        <taxon>Ascomycota</taxon>
        <taxon>Pezizomycotina</taxon>
        <taxon>Dothideomycetes</taxon>
        <taxon>Pleosporomycetidae</taxon>
        <taxon>Pleosporales</taxon>
        <taxon>Tetraplosphaeriaceae</taxon>
        <taxon>Polyplosphaeria</taxon>
    </lineage>
</organism>
<evidence type="ECO:0008006" key="5">
    <source>
        <dbReference type="Google" id="ProtNLM"/>
    </source>
</evidence>
<keyword evidence="2" id="KW-1133">Transmembrane helix</keyword>
<comment type="caution">
    <text evidence="3">The sequence shown here is derived from an EMBL/GenBank/DDBJ whole genome shotgun (WGS) entry which is preliminary data.</text>
</comment>
<evidence type="ECO:0000256" key="2">
    <source>
        <dbReference type="SAM" id="Phobius"/>
    </source>
</evidence>